<dbReference type="Gene3D" id="3.30.70.270">
    <property type="match status" value="1"/>
</dbReference>
<dbReference type="InterPro" id="IPR001584">
    <property type="entry name" value="Integrase_cat-core"/>
</dbReference>
<dbReference type="GO" id="GO:0003964">
    <property type="term" value="F:RNA-directed DNA polymerase activity"/>
    <property type="evidence" value="ECO:0007669"/>
    <property type="project" value="UniProtKB-KW"/>
</dbReference>
<keyword evidence="3" id="KW-0540">Nuclease</keyword>
<dbReference type="Gene3D" id="3.10.10.10">
    <property type="entry name" value="HIV Type 1 Reverse Transcriptase, subunit A, domain 1"/>
    <property type="match status" value="1"/>
</dbReference>
<evidence type="ECO:0000313" key="8">
    <source>
        <dbReference type="EMBL" id="WMV09857.1"/>
    </source>
</evidence>
<evidence type="ECO:0000313" key="9">
    <source>
        <dbReference type="Proteomes" id="UP001234989"/>
    </source>
</evidence>
<keyword evidence="9" id="KW-1185">Reference proteome</keyword>
<keyword evidence="6" id="KW-0695">RNA-directed DNA polymerase</keyword>
<evidence type="ECO:0000256" key="1">
    <source>
        <dbReference type="ARBA" id="ARBA00022679"/>
    </source>
</evidence>
<evidence type="ECO:0000256" key="3">
    <source>
        <dbReference type="ARBA" id="ARBA00022722"/>
    </source>
</evidence>
<dbReference type="EMBL" id="CP133612">
    <property type="protein sequence ID" value="WMV09857.1"/>
    <property type="molecule type" value="Genomic_DNA"/>
</dbReference>
<dbReference type="GO" id="GO:0015074">
    <property type="term" value="P:DNA integration"/>
    <property type="evidence" value="ECO:0007669"/>
    <property type="project" value="InterPro"/>
</dbReference>
<dbReference type="AlphaFoldDB" id="A0AAF0PSH1"/>
<dbReference type="InterPro" id="IPR043502">
    <property type="entry name" value="DNA/RNA_pol_sf"/>
</dbReference>
<dbReference type="SUPFAM" id="SSF53098">
    <property type="entry name" value="Ribonuclease H-like"/>
    <property type="match status" value="1"/>
</dbReference>
<evidence type="ECO:0000256" key="4">
    <source>
        <dbReference type="ARBA" id="ARBA00022759"/>
    </source>
</evidence>
<dbReference type="InterPro" id="IPR012337">
    <property type="entry name" value="RNaseH-like_sf"/>
</dbReference>
<sequence>MRPSKLACFPDSMWVLNLKMLMISLLIVMICFIRWIRGAVPPGKKVTRQDDRAQCYAFLGKTKAKVSDAVITVQFSLGFDAVCDVLDALIRVSTPVGESVIVTHLYRACPVLFWVDLGKVRVGMVYKPKSAKVIYFVRARKLVWQGCLSYLAHIRDVDAESPSIESIHIVSKFKEVFPTDWHGMPPDRDIDFCIDLEPDTRPISISPYRMAPVELRELKAQIQELLEKGFILLVLPHGVLLSCLLRRRMGASVFSKIDLRSVFIDDILVYSKSNEEHADHLRIVLCVLGKQKLYAKFSKFKNWIRPSSVMEVRSFVGLASYYRRFVKFFASITTHLTRLTQNEVPFDWADKCEERFQKLKALLTTSPILALRWKVHKRNYSTHDLELAAIVFSLKICQHYLYGVKCEACTDHRSLQHVFTQKDLNLRHQRWMELLKDYDVTIQYHSGKANVVADTLSWKALGISEKGGILASIKVRPTFIEEIKAKQFEDENSNELRKKTVSGKAQDATLDVGGVRMSIRGWKWERIAIDFVVGLPKTLNYNAQQLAKVYVKEIVRLHRVLLSIISHRGTQFTSKFWGKLHEKLGTQLTFNTTFHQQTDGKSERVIQVLEDMLRACVIDFGGHWDKFLPLCEFSYNNSYHSSIDMAPFKALYERDIDHL</sequence>
<dbReference type="Pfam" id="PF17917">
    <property type="entry name" value="RT_RNaseH"/>
    <property type="match status" value="1"/>
</dbReference>
<keyword evidence="4" id="KW-0255">Endonuclease</keyword>
<feature type="domain" description="Integrase catalytic" evidence="7">
    <location>
        <begin position="542"/>
        <end position="655"/>
    </location>
</feature>
<name>A0AAF0PSH1_SOLVR</name>
<keyword evidence="2" id="KW-0548">Nucleotidyltransferase</keyword>
<dbReference type="PANTHER" id="PTHR37984:SF5">
    <property type="entry name" value="PROTEIN NYNRIN-LIKE"/>
    <property type="match status" value="1"/>
</dbReference>
<keyword evidence="5" id="KW-0378">Hydrolase</keyword>
<dbReference type="GO" id="GO:0016787">
    <property type="term" value="F:hydrolase activity"/>
    <property type="evidence" value="ECO:0007669"/>
    <property type="project" value="UniProtKB-KW"/>
</dbReference>
<evidence type="ECO:0000256" key="5">
    <source>
        <dbReference type="ARBA" id="ARBA00022801"/>
    </source>
</evidence>
<reference evidence="8" key="1">
    <citation type="submission" date="2023-08" db="EMBL/GenBank/DDBJ databases">
        <title>A de novo genome assembly of Solanum verrucosum Schlechtendal, a Mexican diploid species geographically isolated from the other diploid A-genome species in potato relatives.</title>
        <authorList>
            <person name="Hosaka K."/>
        </authorList>
    </citation>
    <scope>NUCLEOTIDE SEQUENCE</scope>
    <source>
        <tissue evidence="8">Young leaves</tissue>
    </source>
</reference>
<proteinExistence type="predicted"/>
<dbReference type="InterPro" id="IPR043128">
    <property type="entry name" value="Rev_trsase/Diguanyl_cyclase"/>
</dbReference>
<dbReference type="InterPro" id="IPR041373">
    <property type="entry name" value="RT_RNaseH"/>
</dbReference>
<protein>
    <recommendedName>
        <fullName evidence="7">Integrase catalytic domain-containing protein</fullName>
    </recommendedName>
</protein>
<dbReference type="SUPFAM" id="SSF56672">
    <property type="entry name" value="DNA/RNA polymerases"/>
    <property type="match status" value="1"/>
</dbReference>
<gene>
    <name evidence="8" type="ORF">MTR67_003242</name>
</gene>
<dbReference type="Gene3D" id="3.30.420.10">
    <property type="entry name" value="Ribonuclease H-like superfamily/Ribonuclease H"/>
    <property type="match status" value="1"/>
</dbReference>
<dbReference type="InterPro" id="IPR050951">
    <property type="entry name" value="Retrovirus_Pol_polyprotein"/>
</dbReference>
<dbReference type="Proteomes" id="UP001234989">
    <property type="component" value="Chromosome 1"/>
</dbReference>
<accession>A0AAF0PSH1</accession>
<organism evidence="8 9">
    <name type="scientific">Solanum verrucosum</name>
    <dbReference type="NCBI Taxonomy" id="315347"/>
    <lineage>
        <taxon>Eukaryota</taxon>
        <taxon>Viridiplantae</taxon>
        <taxon>Streptophyta</taxon>
        <taxon>Embryophyta</taxon>
        <taxon>Tracheophyta</taxon>
        <taxon>Spermatophyta</taxon>
        <taxon>Magnoliopsida</taxon>
        <taxon>eudicotyledons</taxon>
        <taxon>Gunneridae</taxon>
        <taxon>Pentapetalae</taxon>
        <taxon>asterids</taxon>
        <taxon>lamiids</taxon>
        <taxon>Solanales</taxon>
        <taxon>Solanaceae</taxon>
        <taxon>Solanoideae</taxon>
        <taxon>Solaneae</taxon>
        <taxon>Solanum</taxon>
    </lineage>
</organism>
<dbReference type="FunFam" id="3.30.70.270:FF:000020">
    <property type="entry name" value="Transposon Tf2-6 polyprotein-like Protein"/>
    <property type="match status" value="1"/>
</dbReference>
<evidence type="ECO:0000256" key="2">
    <source>
        <dbReference type="ARBA" id="ARBA00022695"/>
    </source>
</evidence>
<evidence type="ECO:0000256" key="6">
    <source>
        <dbReference type="ARBA" id="ARBA00022918"/>
    </source>
</evidence>
<dbReference type="PROSITE" id="PS50994">
    <property type="entry name" value="INTEGRASE"/>
    <property type="match status" value="1"/>
</dbReference>
<dbReference type="PANTHER" id="PTHR37984">
    <property type="entry name" value="PROTEIN CBG26694"/>
    <property type="match status" value="1"/>
</dbReference>
<evidence type="ECO:0000259" key="7">
    <source>
        <dbReference type="PROSITE" id="PS50994"/>
    </source>
</evidence>
<dbReference type="GO" id="GO:0004519">
    <property type="term" value="F:endonuclease activity"/>
    <property type="evidence" value="ECO:0007669"/>
    <property type="project" value="UniProtKB-KW"/>
</dbReference>
<dbReference type="InterPro" id="IPR036397">
    <property type="entry name" value="RNaseH_sf"/>
</dbReference>
<dbReference type="CDD" id="cd09274">
    <property type="entry name" value="RNase_HI_RT_Ty3"/>
    <property type="match status" value="1"/>
</dbReference>
<keyword evidence="1" id="KW-0808">Transferase</keyword>
<dbReference type="GO" id="GO:0003676">
    <property type="term" value="F:nucleic acid binding"/>
    <property type="evidence" value="ECO:0007669"/>
    <property type="project" value="InterPro"/>
</dbReference>